<evidence type="ECO:0000313" key="6">
    <source>
        <dbReference type="EMBL" id="KFX48573.1"/>
    </source>
</evidence>
<protein>
    <submittedName>
        <fullName evidence="6">Riboflavin transporter MCH5</fullName>
    </submittedName>
</protein>
<evidence type="ECO:0000256" key="4">
    <source>
        <dbReference type="SAM" id="Phobius"/>
    </source>
</evidence>
<dbReference type="Gene3D" id="1.20.1250.20">
    <property type="entry name" value="MFS general substrate transporter like domains"/>
    <property type="match status" value="2"/>
</dbReference>
<evidence type="ECO:0000256" key="3">
    <source>
        <dbReference type="SAM" id="MobiDB-lite"/>
    </source>
</evidence>
<evidence type="ECO:0000256" key="2">
    <source>
        <dbReference type="ARBA" id="ARBA00006727"/>
    </source>
</evidence>
<dbReference type="PANTHER" id="PTHR11360">
    <property type="entry name" value="MONOCARBOXYLATE TRANSPORTER"/>
    <property type="match status" value="1"/>
</dbReference>
<dbReference type="GO" id="GO:0022857">
    <property type="term" value="F:transmembrane transporter activity"/>
    <property type="evidence" value="ECO:0007669"/>
    <property type="project" value="InterPro"/>
</dbReference>
<dbReference type="InterPro" id="IPR050327">
    <property type="entry name" value="Proton-linked_MCT"/>
</dbReference>
<keyword evidence="4" id="KW-0812">Transmembrane</keyword>
<organism evidence="6">
    <name type="scientific">Talaromyces marneffei PM1</name>
    <dbReference type="NCBI Taxonomy" id="1077442"/>
    <lineage>
        <taxon>Eukaryota</taxon>
        <taxon>Fungi</taxon>
        <taxon>Dikarya</taxon>
        <taxon>Ascomycota</taxon>
        <taxon>Pezizomycotina</taxon>
        <taxon>Eurotiomycetes</taxon>
        <taxon>Eurotiomycetidae</taxon>
        <taxon>Eurotiales</taxon>
        <taxon>Trichocomaceae</taxon>
        <taxon>Talaromyces</taxon>
        <taxon>Talaromyces sect. Talaromyces</taxon>
    </lineage>
</organism>
<feature type="transmembrane region" description="Helical" evidence="4">
    <location>
        <begin position="217"/>
        <end position="240"/>
    </location>
</feature>
<reference evidence="6" key="2">
    <citation type="journal article" date="2014" name="PLoS Genet.">
        <title>Signature gene expression reveals novel clues to the molecular mechanisms of dimorphic transition in Penicillium marneffei.</title>
        <authorList>
            <person name="Yang E."/>
            <person name="Wang G."/>
            <person name="Cai J."/>
            <person name="Woo P.C."/>
            <person name="Lau S.K."/>
            <person name="Yuen K.-Y."/>
            <person name="Chow W.-N."/>
            <person name="Lin X."/>
        </authorList>
    </citation>
    <scope>NUCLEOTIDE SEQUENCE</scope>
    <source>
        <strain evidence="6">PM1</strain>
    </source>
</reference>
<dbReference type="PANTHER" id="PTHR11360:SF281">
    <property type="entry name" value="ASPYRIDONES EFFLUX PROTEIN APDF-RELATED"/>
    <property type="match status" value="1"/>
</dbReference>
<name>A0A093XTJ0_TALMA</name>
<feature type="transmembrane region" description="Helical" evidence="4">
    <location>
        <begin position="386"/>
        <end position="409"/>
    </location>
</feature>
<feature type="transmembrane region" description="Helical" evidence="4">
    <location>
        <begin position="98"/>
        <end position="117"/>
    </location>
</feature>
<keyword evidence="4" id="KW-0472">Membrane</keyword>
<dbReference type="Pfam" id="PF07690">
    <property type="entry name" value="MFS_1"/>
    <property type="match status" value="1"/>
</dbReference>
<accession>A0A093XTJ0</accession>
<feature type="compositionally biased region" description="Low complexity" evidence="3">
    <location>
        <begin position="32"/>
        <end position="45"/>
    </location>
</feature>
<evidence type="ECO:0000259" key="5">
    <source>
        <dbReference type="PROSITE" id="PS50850"/>
    </source>
</evidence>
<dbReference type="CDD" id="cd17352">
    <property type="entry name" value="MFS_MCT_SLC16"/>
    <property type="match status" value="1"/>
</dbReference>
<keyword evidence="4" id="KW-1133">Transmembrane helix</keyword>
<dbReference type="AlphaFoldDB" id="A0A093XTJ0"/>
<feature type="transmembrane region" description="Helical" evidence="4">
    <location>
        <begin position="129"/>
        <end position="147"/>
    </location>
</feature>
<feature type="transmembrane region" description="Helical" evidence="4">
    <location>
        <begin position="261"/>
        <end position="284"/>
    </location>
</feature>
<dbReference type="GO" id="GO:0016020">
    <property type="term" value="C:membrane"/>
    <property type="evidence" value="ECO:0007669"/>
    <property type="project" value="UniProtKB-SubCell"/>
</dbReference>
<feature type="transmembrane region" description="Helical" evidence="4">
    <location>
        <begin position="415"/>
        <end position="440"/>
    </location>
</feature>
<feature type="region of interest" description="Disordered" evidence="3">
    <location>
        <begin position="1"/>
        <end position="49"/>
    </location>
</feature>
<dbReference type="PROSITE" id="PS50850">
    <property type="entry name" value="MFS"/>
    <property type="match status" value="1"/>
</dbReference>
<dbReference type="HOGENOM" id="CLU_001265_1_1_1"/>
<reference key="1">
    <citation type="journal article" date="2014" name="PLoS Genet.">
        <title>Signature Gene Expression Reveals Novel Clues to the Molecular Mechanisms of Dimorphic Transition in Penicillium marneffei.</title>
        <authorList>
            <person name="Yang E."/>
            <person name="Wang G."/>
            <person name="Cai J."/>
            <person name="Woo P.C."/>
            <person name="Lau S.K."/>
            <person name="Yuen K.-Y."/>
            <person name="Chow W.-N."/>
            <person name="Lin X."/>
        </authorList>
    </citation>
    <scope>NUCLEOTIDE SEQUENCE [LARGE SCALE GENOMIC DNA]</scope>
    <source>
        <strain>PM1</strain>
    </source>
</reference>
<feature type="transmembrane region" description="Helical" evidence="4">
    <location>
        <begin position="351"/>
        <end position="374"/>
    </location>
</feature>
<dbReference type="EMBL" id="JPOX01000012">
    <property type="protein sequence ID" value="KFX48573.1"/>
    <property type="molecule type" value="Genomic_DNA"/>
</dbReference>
<feature type="transmembrane region" description="Helical" evidence="4">
    <location>
        <begin position="296"/>
        <end position="315"/>
    </location>
</feature>
<dbReference type="InterPro" id="IPR020846">
    <property type="entry name" value="MFS_dom"/>
</dbReference>
<comment type="caution">
    <text evidence="6">The sequence shown here is derived from an EMBL/GenBank/DDBJ whole genome shotgun (WGS) entry which is preliminary data.</text>
</comment>
<feature type="transmembrane region" description="Helical" evidence="4">
    <location>
        <begin position="327"/>
        <end position="345"/>
    </location>
</feature>
<feature type="compositionally biased region" description="Basic and acidic residues" evidence="3">
    <location>
        <begin position="1"/>
        <end position="15"/>
    </location>
</feature>
<dbReference type="InterPro" id="IPR036259">
    <property type="entry name" value="MFS_trans_sf"/>
</dbReference>
<evidence type="ECO:0000256" key="1">
    <source>
        <dbReference type="ARBA" id="ARBA00004141"/>
    </source>
</evidence>
<comment type="subcellular location">
    <subcellularLocation>
        <location evidence="1">Membrane</location>
        <topology evidence="1">Multi-pass membrane protein</topology>
    </subcellularLocation>
</comment>
<feature type="domain" description="Major facilitator superfamily (MFS) profile" evidence="5">
    <location>
        <begin position="60"/>
        <end position="441"/>
    </location>
</feature>
<gene>
    <name evidence="6" type="ORF">GQ26_0122580</name>
</gene>
<dbReference type="SUPFAM" id="SSF103473">
    <property type="entry name" value="MFS general substrate transporter"/>
    <property type="match status" value="1"/>
</dbReference>
<comment type="similarity">
    <text evidence="2">Belongs to the major facilitator superfamily. Monocarboxylate porter (TC 2.A.1.13) family.</text>
</comment>
<sequence length="447" mass="47686">MVETQSEKSGGKILEHNNNSSSSRDIEGNSQSESSVPPTPSGTTTPPKPVLPEGGLRGWLAVLACWCIMFNTFGYINAFGIFEAYYKSTMMPHESHSSIAWIGSIQVFFMFSAGLISGPLMDRYGPKPILIPCSLLFILSIMLTSLCRQYYQFILAQGILGGLTNGLTYTPALAAVGHYFLKKRPLAMGIASTGASISGITLPIALNRLLNRTTVGFGWSVRVLGFVMLVLSVIACLSVSSNAPKRRSGPPLLLKAWKNRAYSLQVAGTFLVMWAVFVPFFYLPGFGQSIGLTVDLSFYLLAILNAASLFGRLLGGAAADRMGRINTLSFACLICGVLILCWLGIQSHGATIAFAALFGFFSGTVIAVFPATIAMTAPQPNEIGSYLGMALGVYSFAGLSGTPITGAMINDYNSYHPAIAFAGVSALLGAMIIFASRYYIAGTKLIV</sequence>
<proteinExistence type="inferred from homology"/>
<feature type="transmembrane region" description="Helical" evidence="4">
    <location>
        <begin position="59"/>
        <end position="86"/>
    </location>
</feature>
<dbReference type="InterPro" id="IPR011701">
    <property type="entry name" value="MFS"/>
</dbReference>
<dbReference type="eggNOG" id="KOG2504">
    <property type="taxonomic scope" value="Eukaryota"/>
</dbReference>
<feature type="compositionally biased region" description="Polar residues" evidence="3">
    <location>
        <begin position="16"/>
        <end position="31"/>
    </location>
</feature>